<protein>
    <submittedName>
        <fullName evidence="2">Uncharacterized protein</fullName>
    </submittedName>
</protein>
<dbReference type="OrthoDB" id="9771116at2"/>
<reference evidence="2 3" key="1">
    <citation type="journal article" date="2011" name="J. Bacteriol.">
        <title>Genome sequence of the verrucomicrobium Opitutus terrae PB90-1, an abundant inhabitant of rice paddy soil ecosystems.</title>
        <authorList>
            <person name="van Passel M.W."/>
            <person name="Kant R."/>
            <person name="Palva A."/>
            <person name="Copeland A."/>
            <person name="Lucas S."/>
            <person name="Lapidus A."/>
            <person name="Glavina del Rio T."/>
            <person name="Pitluck S."/>
            <person name="Goltsman E."/>
            <person name="Clum A."/>
            <person name="Sun H."/>
            <person name="Schmutz J."/>
            <person name="Larimer F.W."/>
            <person name="Land M.L."/>
            <person name="Hauser L."/>
            <person name="Kyrpides N."/>
            <person name="Mikhailova N."/>
            <person name="Richardson P.P."/>
            <person name="Janssen P.H."/>
            <person name="de Vos W.M."/>
            <person name="Smidt H."/>
        </authorList>
    </citation>
    <scope>NUCLEOTIDE SEQUENCE [LARGE SCALE GENOMIC DNA]</scope>
    <source>
        <strain evidence="3">DSM 11246 / JCM 15787 / PB90-1</strain>
    </source>
</reference>
<keyword evidence="1" id="KW-0732">Signal</keyword>
<organism evidence="2 3">
    <name type="scientific">Opitutus terrae (strain DSM 11246 / JCM 15787 / PB90-1)</name>
    <dbReference type="NCBI Taxonomy" id="452637"/>
    <lineage>
        <taxon>Bacteria</taxon>
        <taxon>Pseudomonadati</taxon>
        <taxon>Verrucomicrobiota</taxon>
        <taxon>Opitutia</taxon>
        <taxon>Opitutales</taxon>
        <taxon>Opitutaceae</taxon>
        <taxon>Opitutus</taxon>
    </lineage>
</organism>
<dbReference type="InterPro" id="IPR008979">
    <property type="entry name" value="Galactose-bd-like_sf"/>
</dbReference>
<evidence type="ECO:0000313" key="2">
    <source>
        <dbReference type="EMBL" id="ACB73322.1"/>
    </source>
</evidence>
<dbReference type="AlphaFoldDB" id="B1ZWJ8"/>
<dbReference type="KEGG" id="ote:Oter_0030"/>
<dbReference type="STRING" id="452637.Oter_0030"/>
<dbReference type="EMBL" id="CP001032">
    <property type="protein sequence ID" value="ACB73322.1"/>
    <property type="molecule type" value="Genomic_DNA"/>
</dbReference>
<dbReference type="Gene3D" id="2.60.120.260">
    <property type="entry name" value="Galactose-binding domain-like"/>
    <property type="match status" value="1"/>
</dbReference>
<dbReference type="Gene3D" id="3.20.20.80">
    <property type="entry name" value="Glycosidases"/>
    <property type="match status" value="1"/>
</dbReference>
<feature type="chain" id="PRO_5002774647" evidence="1">
    <location>
        <begin position="27"/>
        <end position="875"/>
    </location>
</feature>
<dbReference type="eggNOG" id="COG3934">
    <property type="taxonomic scope" value="Bacteria"/>
</dbReference>
<proteinExistence type="predicted"/>
<feature type="signal peptide" evidence="1">
    <location>
        <begin position="1"/>
        <end position="26"/>
    </location>
</feature>
<dbReference type="SUPFAM" id="SSF51445">
    <property type="entry name" value="(Trans)glycosidases"/>
    <property type="match status" value="1"/>
</dbReference>
<evidence type="ECO:0000256" key="1">
    <source>
        <dbReference type="SAM" id="SignalP"/>
    </source>
</evidence>
<dbReference type="InterPro" id="IPR017853">
    <property type="entry name" value="GH"/>
</dbReference>
<dbReference type="SUPFAM" id="SSF49785">
    <property type="entry name" value="Galactose-binding domain-like"/>
    <property type="match status" value="1"/>
</dbReference>
<sequence>MTFFLPFRRQLAGAGAALLLAASLRAADPVPAGWFAWPMVEPAAGTALDVSWLNSARGPQLGRIAVRDGKFVDASGQPLRFWGANLSANECFPRTPEEAQLIARRLAKGGVNIARLHHLDNPWGVGSGGSLWPKRNAAHRELDPTQLDKLHRLIAELRTQGIYSNLNMKVSKTLVPADGFAATVSQLPSFQKRADIYDRKMIELQKDYARRLLTTKNPYTGLAPAEDPAVAVVELNNENSLLGFWTRDLGRGLDKFPEPFRRDLEVQWNAWLAQHYADDNALRSAWKPATAEGAGSLVTSASTWQLKPTSGATAEFSAAPASDELVVKVNATTGIAHHVQVSTYALPIADGAVYTVVFEAKADRPREFGVGVSVDNNAEPQQPWRSLGLHETVELGKDWRHFSLTFPAHSVGRSRGQLTLSAGQSTGTVTLRGLRLLRDAPGAGLVAGQSPAQQNVPIPTSYSARQWADWIAFLADTERAFAEEMRTFLKEELHVQAPIVCSQIDYGGLTGLNRERAMDFADAHAYWQHPEFIGGDWDPVNWVIKNSPQLAEFGERAFGELGTLALVRVAGKPFTVSEYDHPAPSEFVSEMYPTVATFAARQDWDIVYPFCIGGYGRTNPKGRLGDFFDQQDHPAKWGQAAFATVTFRRGLVAPAPQAAELQLGSPLWAEQPHADVLWRELIPDSLDFLNVRYAVNDQPGADGSRARLVCRGERESVAPVRLEMAAQGRVYVVDTPQAAAAVGFVGGATISTDALQVECPRFGRDFASITAVSLDGRPLRDSARAVVTLVARAHNQGMEWNKAHNSVGKNWGKGPMLAERVPARITLRGNTARTVHALKPDGSRGPVVPTEIVDGTLTFRVAPEHATLHYEITAR</sequence>
<name>B1ZWJ8_OPITP</name>
<keyword evidence="3" id="KW-1185">Reference proteome</keyword>
<dbReference type="RefSeq" id="WP_012372860.1">
    <property type="nucleotide sequence ID" value="NC_010571.1"/>
</dbReference>
<evidence type="ECO:0000313" key="3">
    <source>
        <dbReference type="Proteomes" id="UP000007013"/>
    </source>
</evidence>
<accession>B1ZWJ8</accession>
<dbReference type="Proteomes" id="UP000007013">
    <property type="component" value="Chromosome"/>
</dbReference>
<gene>
    <name evidence="2" type="ordered locus">Oter_0030</name>
</gene>
<dbReference type="HOGENOM" id="CLU_006956_1_0_0"/>